<evidence type="ECO:0000313" key="1">
    <source>
        <dbReference type="EMBL" id="MDT2539319.1"/>
    </source>
</evidence>
<dbReference type="RefSeq" id="WP_010743386.1">
    <property type="nucleotide sequence ID" value="NZ_BAAAXM010000027.1"/>
</dbReference>
<accession>A0AAW8SZR3</accession>
<organism evidence="1 2">
    <name type="scientific">Enterococcus raffinosus</name>
    <dbReference type="NCBI Taxonomy" id="71452"/>
    <lineage>
        <taxon>Bacteria</taxon>
        <taxon>Bacillati</taxon>
        <taxon>Bacillota</taxon>
        <taxon>Bacilli</taxon>
        <taxon>Lactobacillales</taxon>
        <taxon>Enterococcaceae</taxon>
        <taxon>Enterococcus</taxon>
    </lineage>
</organism>
<gene>
    <name evidence="1" type="ORF">P7D78_14380</name>
</gene>
<name>A0AAW8SZR3_9ENTE</name>
<protein>
    <submittedName>
        <fullName evidence="1">Uncharacterized protein</fullName>
    </submittedName>
</protein>
<dbReference type="AlphaFoldDB" id="A0AAW8SZR3"/>
<dbReference type="Proteomes" id="UP001249240">
    <property type="component" value="Unassembled WGS sequence"/>
</dbReference>
<sequence>MTATNSLDADPKERLPLTDFMKMNKQQAERWIKENQAENPSLIEEYSDTIEKGKPIRSEITNAEVTPETYQRKDPAKVYFSKGKQTYQKDIKVPDF</sequence>
<evidence type="ECO:0000313" key="2">
    <source>
        <dbReference type="Proteomes" id="UP001249240"/>
    </source>
</evidence>
<comment type="caution">
    <text evidence="1">The sequence shown here is derived from an EMBL/GenBank/DDBJ whole genome shotgun (WGS) entry which is preliminary data.</text>
</comment>
<dbReference type="EMBL" id="JARPXM010000016">
    <property type="protein sequence ID" value="MDT2539319.1"/>
    <property type="molecule type" value="Genomic_DNA"/>
</dbReference>
<reference evidence="1" key="1">
    <citation type="submission" date="2023-03" db="EMBL/GenBank/DDBJ databases">
        <authorList>
            <person name="Shen W."/>
            <person name="Cai J."/>
        </authorList>
    </citation>
    <scope>NUCLEOTIDE SEQUENCE</scope>
    <source>
        <strain evidence="1">B646-2</strain>
    </source>
</reference>
<proteinExistence type="predicted"/>